<name>A0ABU5NEI0_9RICK</name>
<gene>
    <name evidence="1" type="ORF">Megvenef_01535</name>
</gene>
<keyword evidence="2" id="KW-1185">Reference proteome</keyword>
<dbReference type="Proteomes" id="UP001291687">
    <property type="component" value="Unassembled WGS sequence"/>
</dbReference>
<evidence type="ECO:0000313" key="1">
    <source>
        <dbReference type="EMBL" id="MEA0971555.1"/>
    </source>
</evidence>
<accession>A0ABU5NEI0</accession>
<protein>
    <submittedName>
        <fullName evidence="1">Uncharacterized protein</fullName>
    </submittedName>
</protein>
<reference evidence="1 2" key="1">
    <citation type="submission" date="2023-03" db="EMBL/GenBank/DDBJ databases">
        <title>Host association and intracellularity evolved multiple times independently in the Rickettsiales.</title>
        <authorList>
            <person name="Castelli M."/>
            <person name="Nardi T."/>
            <person name="Gammuto L."/>
            <person name="Bellinzona G."/>
            <person name="Sabaneyeva E."/>
            <person name="Potekhin A."/>
            <person name="Serra V."/>
            <person name="Petroni G."/>
            <person name="Sassera D."/>
        </authorList>
    </citation>
    <scope>NUCLEOTIDE SEQUENCE [LARGE SCALE GENOMIC DNA]</scope>
    <source>
        <strain evidence="1 2">Sr 2-6</strain>
    </source>
</reference>
<proteinExistence type="predicted"/>
<comment type="caution">
    <text evidence="1">The sequence shown here is derived from an EMBL/GenBank/DDBJ whole genome shotgun (WGS) entry which is preliminary data.</text>
</comment>
<organism evidence="1 2">
    <name type="scientific">Candidatus Megaera venefica</name>
    <dbReference type="NCBI Taxonomy" id="2055910"/>
    <lineage>
        <taxon>Bacteria</taxon>
        <taxon>Pseudomonadati</taxon>
        <taxon>Pseudomonadota</taxon>
        <taxon>Alphaproteobacteria</taxon>
        <taxon>Rickettsiales</taxon>
        <taxon>Rickettsiaceae</taxon>
        <taxon>Candidatus Megaera</taxon>
    </lineage>
</organism>
<dbReference type="RefSeq" id="WP_322777462.1">
    <property type="nucleotide sequence ID" value="NZ_JARJFB010000170.1"/>
</dbReference>
<evidence type="ECO:0000313" key="2">
    <source>
        <dbReference type="Proteomes" id="UP001291687"/>
    </source>
</evidence>
<dbReference type="EMBL" id="JARJFB010000170">
    <property type="protein sequence ID" value="MEA0971555.1"/>
    <property type="molecule type" value="Genomic_DNA"/>
</dbReference>
<sequence>MLYEVENLEKARNFLSTARTKIILTNPQGSTRYYGMRVIDYIFKTLRQEFPDKIGGVIVNAYDDYSAFVSARKLGYKEIQYFNRAA</sequence>